<evidence type="ECO:0000313" key="2">
    <source>
        <dbReference type="EMBL" id="MFD1067753.1"/>
    </source>
</evidence>
<keyword evidence="3" id="KW-1185">Reference proteome</keyword>
<dbReference type="SMART" id="SM00966">
    <property type="entry name" value="SpoVT_AbrB"/>
    <property type="match status" value="1"/>
</dbReference>
<comment type="caution">
    <text evidence="2">The sequence shown here is derived from an EMBL/GenBank/DDBJ whole genome shotgun (WGS) entry which is preliminary data.</text>
</comment>
<dbReference type="InterPro" id="IPR037914">
    <property type="entry name" value="SpoVT-AbrB_sf"/>
</dbReference>
<accession>A0ABW3NKW3</accession>
<dbReference type="Proteomes" id="UP001597041">
    <property type="component" value="Unassembled WGS sequence"/>
</dbReference>
<keyword evidence="2" id="KW-0238">DNA-binding</keyword>
<dbReference type="Pfam" id="PF04014">
    <property type="entry name" value="MazE_antitoxin"/>
    <property type="match status" value="1"/>
</dbReference>
<feature type="domain" description="SpoVT-AbrB" evidence="1">
    <location>
        <begin position="13"/>
        <end position="58"/>
    </location>
</feature>
<evidence type="ECO:0000259" key="1">
    <source>
        <dbReference type="SMART" id="SM00966"/>
    </source>
</evidence>
<gene>
    <name evidence="2" type="ORF">ACFQ19_17230</name>
</gene>
<evidence type="ECO:0000313" key="3">
    <source>
        <dbReference type="Proteomes" id="UP001597041"/>
    </source>
</evidence>
<dbReference type="InterPro" id="IPR007159">
    <property type="entry name" value="SpoVT-AbrB_dom"/>
</dbReference>
<dbReference type="RefSeq" id="WP_379593905.1">
    <property type="nucleotide sequence ID" value="NZ_JBHTKK010000027.1"/>
</dbReference>
<reference evidence="3" key="1">
    <citation type="journal article" date="2019" name="Int. J. Syst. Evol. Microbiol.">
        <title>The Global Catalogue of Microorganisms (GCM) 10K type strain sequencing project: providing services to taxonomists for standard genome sequencing and annotation.</title>
        <authorList>
            <consortium name="The Broad Institute Genomics Platform"/>
            <consortium name="The Broad Institute Genome Sequencing Center for Infectious Disease"/>
            <person name="Wu L."/>
            <person name="Ma J."/>
        </authorList>
    </citation>
    <scope>NUCLEOTIDE SEQUENCE [LARGE SCALE GENOMIC DNA]</scope>
    <source>
        <strain evidence="3">CCUG 56608</strain>
    </source>
</reference>
<sequence length="87" mass="9650">MSLVVKDMNRKITKIGSSYGITIPLDILKEQGINPGDTVRVSAKDGEISFKKSRSIELPDGISADFFETLESNVKKHEETVKGLIER</sequence>
<dbReference type="Gene3D" id="2.10.260.10">
    <property type="match status" value="1"/>
</dbReference>
<dbReference type="EMBL" id="JBHTKK010000027">
    <property type="protein sequence ID" value="MFD1067753.1"/>
    <property type="molecule type" value="Genomic_DNA"/>
</dbReference>
<name>A0ABW3NKW3_9BACI</name>
<dbReference type="GO" id="GO:0003677">
    <property type="term" value="F:DNA binding"/>
    <property type="evidence" value="ECO:0007669"/>
    <property type="project" value="UniProtKB-KW"/>
</dbReference>
<proteinExistence type="predicted"/>
<dbReference type="SUPFAM" id="SSF89447">
    <property type="entry name" value="AbrB/MazE/MraZ-like"/>
    <property type="match status" value="1"/>
</dbReference>
<protein>
    <submittedName>
        <fullName evidence="2">AbrB/MazE/SpoVT family DNA-binding domain-containing protein</fullName>
    </submittedName>
</protein>
<organism evidence="2 3">
    <name type="scientific">Oceanobacillus locisalsi</name>
    <dbReference type="NCBI Taxonomy" id="546107"/>
    <lineage>
        <taxon>Bacteria</taxon>
        <taxon>Bacillati</taxon>
        <taxon>Bacillota</taxon>
        <taxon>Bacilli</taxon>
        <taxon>Bacillales</taxon>
        <taxon>Bacillaceae</taxon>
        <taxon>Oceanobacillus</taxon>
    </lineage>
</organism>